<evidence type="ECO:0000313" key="11">
    <source>
        <dbReference type="Proteomes" id="UP000807825"/>
    </source>
</evidence>
<evidence type="ECO:0000256" key="5">
    <source>
        <dbReference type="ARBA" id="ARBA00023136"/>
    </source>
</evidence>
<feature type="non-terminal residue" evidence="10">
    <location>
        <position position="345"/>
    </location>
</feature>
<dbReference type="EMBL" id="JACRDE010000183">
    <property type="protein sequence ID" value="MBI5249117.1"/>
    <property type="molecule type" value="Genomic_DNA"/>
</dbReference>
<comment type="subcellular location">
    <subcellularLocation>
        <location evidence="1">Cell membrane</location>
        <topology evidence="1">Multi-pass membrane protein</topology>
    </subcellularLocation>
</comment>
<feature type="transmembrane region" description="Helical" evidence="7">
    <location>
        <begin position="21"/>
        <end position="42"/>
    </location>
</feature>
<comment type="caution">
    <text evidence="10">The sequence shown here is derived from an EMBL/GenBank/DDBJ whole genome shotgun (WGS) entry which is preliminary data.</text>
</comment>
<dbReference type="InterPro" id="IPR003838">
    <property type="entry name" value="ABC3_permease_C"/>
</dbReference>
<dbReference type="InterPro" id="IPR050250">
    <property type="entry name" value="Macrolide_Exporter_MacB"/>
</dbReference>
<evidence type="ECO:0000256" key="7">
    <source>
        <dbReference type="SAM" id="Phobius"/>
    </source>
</evidence>
<evidence type="ECO:0000256" key="2">
    <source>
        <dbReference type="ARBA" id="ARBA00022475"/>
    </source>
</evidence>
<dbReference type="GO" id="GO:0022857">
    <property type="term" value="F:transmembrane transporter activity"/>
    <property type="evidence" value="ECO:0007669"/>
    <property type="project" value="TreeGrafter"/>
</dbReference>
<evidence type="ECO:0000256" key="4">
    <source>
        <dbReference type="ARBA" id="ARBA00022989"/>
    </source>
</evidence>
<feature type="domain" description="MacB-like periplasmic core" evidence="9">
    <location>
        <begin position="24"/>
        <end position="222"/>
    </location>
</feature>
<keyword evidence="2" id="KW-1003">Cell membrane</keyword>
<keyword evidence="3 7" id="KW-0812">Transmembrane</keyword>
<accession>A0A9D6Z307</accession>
<sequence length="345" mass="38097">MLLVDLLETSFRQVYRNRRRYKGAVLGTALGIAGLITVMAVGDSVEGSIGKNLEVLGSATIIKAQWDYRSQMWHVGQYYPRDINDLRRLPGVLQVAPTTWKMGQEIAYQKTTFKVRVGAVEANFFDTIYLPVARGRKMSIKDVQDRRSVCIIGDHVKKELFGDEDPLGKAVTLHGLSLEVIGILGGAEDPDYVETVLLPLSTAGSRLKGMKEITDIYIRAVDWDTAPVLHNMVSDLLKANQPGYAENMQVTYYADRIAAIKTVVLIFKLFLYGAILVTLILGGLGITNVMLAIVHERTREIGLREALGATERMIMSQFLAESLSVSLIGAIIGILVGFLVVQKLQ</sequence>
<dbReference type="Pfam" id="PF12704">
    <property type="entry name" value="MacB_PCD"/>
    <property type="match status" value="1"/>
</dbReference>
<evidence type="ECO:0000256" key="3">
    <source>
        <dbReference type="ARBA" id="ARBA00022692"/>
    </source>
</evidence>
<organism evidence="10 11">
    <name type="scientific">Desulfomonile tiedjei</name>
    <dbReference type="NCBI Taxonomy" id="2358"/>
    <lineage>
        <taxon>Bacteria</taxon>
        <taxon>Pseudomonadati</taxon>
        <taxon>Thermodesulfobacteriota</taxon>
        <taxon>Desulfomonilia</taxon>
        <taxon>Desulfomonilales</taxon>
        <taxon>Desulfomonilaceae</taxon>
        <taxon>Desulfomonile</taxon>
    </lineage>
</organism>
<dbReference type="Pfam" id="PF02687">
    <property type="entry name" value="FtsX"/>
    <property type="match status" value="1"/>
</dbReference>
<feature type="transmembrane region" description="Helical" evidence="7">
    <location>
        <begin position="269"/>
        <end position="294"/>
    </location>
</feature>
<dbReference type="GO" id="GO:0005886">
    <property type="term" value="C:plasma membrane"/>
    <property type="evidence" value="ECO:0007669"/>
    <property type="project" value="UniProtKB-SubCell"/>
</dbReference>
<gene>
    <name evidence="10" type="ORF">HY912_06455</name>
</gene>
<reference evidence="10" key="1">
    <citation type="submission" date="2020-07" db="EMBL/GenBank/DDBJ databases">
        <title>Huge and variable diversity of episymbiotic CPR bacteria and DPANN archaea in groundwater ecosystems.</title>
        <authorList>
            <person name="He C.Y."/>
            <person name="Keren R."/>
            <person name="Whittaker M."/>
            <person name="Farag I.F."/>
            <person name="Doudna J."/>
            <person name="Cate J.H.D."/>
            <person name="Banfield J.F."/>
        </authorList>
    </citation>
    <scope>NUCLEOTIDE SEQUENCE</scope>
    <source>
        <strain evidence="10">NC_groundwater_1664_Pr3_B-0.1um_52_9</strain>
    </source>
</reference>
<dbReference type="PANTHER" id="PTHR30572">
    <property type="entry name" value="MEMBRANE COMPONENT OF TRANSPORTER-RELATED"/>
    <property type="match status" value="1"/>
</dbReference>
<evidence type="ECO:0000259" key="8">
    <source>
        <dbReference type="Pfam" id="PF02687"/>
    </source>
</evidence>
<dbReference type="Proteomes" id="UP000807825">
    <property type="component" value="Unassembled WGS sequence"/>
</dbReference>
<name>A0A9D6Z307_9BACT</name>
<keyword evidence="4 7" id="KW-1133">Transmembrane helix</keyword>
<evidence type="ECO:0000256" key="1">
    <source>
        <dbReference type="ARBA" id="ARBA00004651"/>
    </source>
</evidence>
<feature type="transmembrane region" description="Helical" evidence="7">
    <location>
        <begin position="318"/>
        <end position="341"/>
    </location>
</feature>
<evidence type="ECO:0000259" key="9">
    <source>
        <dbReference type="Pfam" id="PF12704"/>
    </source>
</evidence>
<protein>
    <submittedName>
        <fullName evidence="10">ABC transporter permease</fullName>
    </submittedName>
</protein>
<proteinExistence type="inferred from homology"/>
<evidence type="ECO:0000313" key="10">
    <source>
        <dbReference type="EMBL" id="MBI5249117.1"/>
    </source>
</evidence>
<evidence type="ECO:0000256" key="6">
    <source>
        <dbReference type="ARBA" id="ARBA00038076"/>
    </source>
</evidence>
<dbReference type="PANTHER" id="PTHR30572:SF4">
    <property type="entry name" value="ABC TRANSPORTER PERMEASE YTRF"/>
    <property type="match status" value="1"/>
</dbReference>
<dbReference type="InterPro" id="IPR025857">
    <property type="entry name" value="MacB_PCD"/>
</dbReference>
<feature type="domain" description="ABC3 transporter permease C-terminal" evidence="8">
    <location>
        <begin position="274"/>
        <end position="343"/>
    </location>
</feature>
<keyword evidence="5 7" id="KW-0472">Membrane</keyword>
<comment type="similarity">
    <text evidence="6">Belongs to the ABC-4 integral membrane protein family.</text>
</comment>
<dbReference type="AlphaFoldDB" id="A0A9D6Z307"/>